<evidence type="ECO:0000313" key="12">
    <source>
        <dbReference type="Proteomes" id="UP000295142"/>
    </source>
</evidence>
<proteinExistence type="inferred from homology"/>
<evidence type="ECO:0000256" key="8">
    <source>
        <dbReference type="ARBA" id="ARBA00038436"/>
    </source>
</evidence>
<evidence type="ECO:0000256" key="3">
    <source>
        <dbReference type="ARBA" id="ARBA00022475"/>
    </source>
</evidence>
<dbReference type="InterPro" id="IPR055348">
    <property type="entry name" value="DctQ"/>
</dbReference>
<evidence type="ECO:0000256" key="9">
    <source>
        <dbReference type="RuleBase" id="RU369079"/>
    </source>
</evidence>
<reference evidence="11 12" key="1">
    <citation type="submission" date="2019-03" db="EMBL/GenBank/DDBJ databases">
        <title>Genomic Encyclopedia of Type Strains, Phase IV (KMG-IV): sequencing the most valuable type-strain genomes for metagenomic binning, comparative biology and taxonomic classification.</title>
        <authorList>
            <person name="Goeker M."/>
        </authorList>
    </citation>
    <scope>NUCLEOTIDE SEQUENCE [LARGE SCALE GENOMIC DNA]</scope>
    <source>
        <strain evidence="11 12">DSM 4868</strain>
    </source>
</reference>
<keyword evidence="4 9" id="KW-0997">Cell inner membrane</keyword>
<dbReference type="AlphaFoldDB" id="A0A4R2KKL3"/>
<protein>
    <recommendedName>
        <fullName evidence="9">TRAP transporter small permease protein</fullName>
    </recommendedName>
</protein>
<feature type="transmembrane region" description="Helical" evidence="9">
    <location>
        <begin position="21"/>
        <end position="43"/>
    </location>
</feature>
<feature type="transmembrane region" description="Helical" evidence="9">
    <location>
        <begin position="92"/>
        <end position="110"/>
    </location>
</feature>
<comment type="similarity">
    <text evidence="8 9">Belongs to the TRAP transporter small permease family.</text>
</comment>
<organism evidence="11 12">
    <name type="scientific">Rhodovulum euryhalinum</name>
    <dbReference type="NCBI Taxonomy" id="35805"/>
    <lineage>
        <taxon>Bacteria</taxon>
        <taxon>Pseudomonadati</taxon>
        <taxon>Pseudomonadota</taxon>
        <taxon>Alphaproteobacteria</taxon>
        <taxon>Rhodobacterales</taxon>
        <taxon>Paracoccaceae</taxon>
        <taxon>Rhodovulum</taxon>
    </lineage>
</organism>
<keyword evidence="7 9" id="KW-0472">Membrane</keyword>
<dbReference type="GO" id="GO:0015740">
    <property type="term" value="P:C4-dicarboxylate transport"/>
    <property type="evidence" value="ECO:0007669"/>
    <property type="project" value="TreeGrafter"/>
</dbReference>
<evidence type="ECO:0000256" key="2">
    <source>
        <dbReference type="ARBA" id="ARBA00022448"/>
    </source>
</evidence>
<evidence type="ECO:0000259" key="10">
    <source>
        <dbReference type="Pfam" id="PF04290"/>
    </source>
</evidence>
<evidence type="ECO:0000256" key="6">
    <source>
        <dbReference type="ARBA" id="ARBA00022989"/>
    </source>
</evidence>
<dbReference type="InterPro" id="IPR007387">
    <property type="entry name" value="TRAP_DctQ"/>
</dbReference>
<feature type="domain" description="Tripartite ATP-independent periplasmic transporters DctQ component" evidence="10">
    <location>
        <begin position="30"/>
        <end position="126"/>
    </location>
</feature>
<dbReference type="GO" id="GO:0005886">
    <property type="term" value="C:plasma membrane"/>
    <property type="evidence" value="ECO:0007669"/>
    <property type="project" value="UniProtKB-SubCell"/>
</dbReference>
<accession>A0A4R2KKL3</accession>
<comment type="function">
    <text evidence="9">Part of the tripartite ATP-independent periplasmic (TRAP) transport system.</text>
</comment>
<dbReference type="Proteomes" id="UP000295142">
    <property type="component" value="Unassembled WGS sequence"/>
</dbReference>
<comment type="subcellular location">
    <subcellularLocation>
        <location evidence="1 9">Cell inner membrane</location>
        <topology evidence="1 9">Multi-pass membrane protein</topology>
    </subcellularLocation>
</comment>
<dbReference type="PANTHER" id="PTHR35011:SF2">
    <property type="entry name" value="2,3-DIKETO-L-GULONATE TRAP TRANSPORTER SMALL PERMEASE PROTEIN YIAM"/>
    <property type="match status" value="1"/>
</dbReference>
<comment type="caution">
    <text evidence="11">The sequence shown here is derived from an EMBL/GenBank/DDBJ whole genome shotgun (WGS) entry which is preliminary data.</text>
</comment>
<keyword evidence="6 9" id="KW-1133">Transmembrane helix</keyword>
<feature type="transmembrane region" description="Helical" evidence="9">
    <location>
        <begin position="180"/>
        <end position="198"/>
    </location>
</feature>
<feature type="transmembrane region" description="Helical" evidence="9">
    <location>
        <begin position="49"/>
        <end position="71"/>
    </location>
</feature>
<evidence type="ECO:0000256" key="4">
    <source>
        <dbReference type="ARBA" id="ARBA00022519"/>
    </source>
</evidence>
<keyword evidence="12" id="KW-1185">Reference proteome</keyword>
<dbReference type="EMBL" id="SLWW01000003">
    <property type="protein sequence ID" value="TCO73092.1"/>
    <property type="molecule type" value="Genomic_DNA"/>
</dbReference>
<comment type="subunit">
    <text evidence="9">The complex comprises the extracytoplasmic solute receptor protein and the two transmembrane proteins.</text>
</comment>
<keyword evidence="2 9" id="KW-0813">Transport</keyword>
<dbReference type="RefSeq" id="WP_132542726.1">
    <property type="nucleotide sequence ID" value="NZ_SLWW01000003.1"/>
</dbReference>
<sequence length="232" mass="25762">MSASYRPKSALGRAVHAFEETAIAALLGLMTLVTFVNVVLRYVFNTGLIWGLEVTLVLFAWLVLFGIAYGFKITMHLGVDALLNMATRGTRRVLSLVALGICLAYAALLMKGAWDYWAPFANLAPTTGRWFPTGFEDMKPWDYRGYVPTERIPIPEVLRGPLEYLFLPEGEDPYEKLPVAVPYAMVPLAAALILFRLVQAGWRIVTGRQEWLIVSHEAEDAVAEAAAARKES</sequence>
<name>A0A4R2KKL3_9RHOB</name>
<evidence type="ECO:0000313" key="11">
    <source>
        <dbReference type="EMBL" id="TCO73092.1"/>
    </source>
</evidence>
<keyword evidence="3" id="KW-1003">Cell membrane</keyword>
<dbReference type="OrthoDB" id="7843639at2"/>
<dbReference type="PANTHER" id="PTHR35011">
    <property type="entry name" value="2,3-DIKETO-L-GULONATE TRAP TRANSPORTER SMALL PERMEASE PROTEIN YIAM"/>
    <property type="match status" value="1"/>
</dbReference>
<keyword evidence="5 9" id="KW-0812">Transmembrane</keyword>
<evidence type="ECO:0000256" key="5">
    <source>
        <dbReference type="ARBA" id="ARBA00022692"/>
    </source>
</evidence>
<evidence type="ECO:0000256" key="7">
    <source>
        <dbReference type="ARBA" id="ARBA00023136"/>
    </source>
</evidence>
<dbReference type="Pfam" id="PF04290">
    <property type="entry name" value="DctQ"/>
    <property type="match status" value="1"/>
</dbReference>
<evidence type="ECO:0000256" key="1">
    <source>
        <dbReference type="ARBA" id="ARBA00004429"/>
    </source>
</evidence>
<dbReference type="GO" id="GO:0022857">
    <property type="term" value="F:transmembrane transporter activity"/>
    <property type="evidence" value="ECO:0007669"/>
    <property type="project" value="UniProtKB-UniRule"/>
</dbReference>
<gene>
    <name evidence="11" type="ORF">EV655_103322</name>
</gene>